<organism evidence="1 2">
    <name type="scientific">Coniosporium uncinatum</name>
    <dbReference type="NCBI Taxonomy" id="93489"/>
    <lineage>
        <taxon>Eukaryota</taxon>
        <taxon>Fungi</taxon>
        <taxon>Dikarya</taxon>
        <taxon>Ascomycota</taxon>
        <taxon>Pezizomycotina</taxon>
        <taxon>Dothideomycetes</taxon>
        <taxon>Dothideomycetes incertae sedis</taxon>
        <taxon>Coniosporium</taxon>
    </lineage>
</organism>
<name>A0ACC3DG27_9PEZI</name>
<feature type="non-terminal residue" evidence="1">
    <location>
        <position position="229"/>
    </location>
</feature>
<accession>A0ACC3DG27</accession>
<evidence type="ECO:0000313" key="1">
    <source>
        <dbReference type="EMBL" id="KAK3068930.1"/>
    </source>
</evidence>
<sequence length="229" mass="25511">MLNLQRSSDNLGQSNRDAESGNANNRNSTAGVDRNTSVRSVMTLPAYNPNPREHETVIAREGERGGIDVVISFPETVEEEEDRRDQEMESLYQIRRARREEAAAREERRRLRREARARGDWAEVERLRLESMMRADNTARAGAGAGELESSQALIAEHQAATRQRERRVSSVQYADLGVARHDGSRVRANSTNSVDSDNRPLLDSAASISGQTMNSGHGRGHGHGHTRN</sequence>
<proteinExistence type="predicted"/>
<comment type="caution">
    <text evidence="1">The sequence shown here is derived from an EMBL/GenBank/DDBJ whole genome shotgun (WGS) entry which is preliminary data.</text>
</comment>
<evidence type="ECO:0000313" key="2">
    <source>
        <dbReference type="Proteomes" id="UP001186974"/>
    </source>
</evidence>
<protein>
    <submittedName>
        <fullName evidence="1">Uncharacterized protein</fullName>
    </submittedName>
</protein>
<keyword evidence="2" id="KW-1185">Reference proteome</keyword>
<dbReference type="Proteomes" id="UP001186974">
    <property type="component" value="Unassembled WGS sequence"/>
</dbReference>
<reference evidence="1" key="1">
    <citation type="submission" date="2024-09" db="EMBL/GenBank/DDBJ databases">
        <title>Black Yeasts Isolated from many extreme environments.</title>
        <authorList>
            <person name="Coleine C."/>
            <person name="Stajich J.E."/>
            <person name="Selbmann L."/>
        </authorList>
    </citation>
    <scope>NUCLEOTIDE SEQUENCE</scope>
    <source>
        <strain evidence="1">CCFEE 5737</strain>
    </source>
</reference>
<gene>
    <name evidence="1" type="ORF">LTS18_000474</name>
</gene>
<dbReference type="EMBL" id="JAWDJW010005198">
    <property type="protein sequence ID" value="KAK3068930.1"/>
    <property type="molecule type" value="Genomic_DNA"/>
</dbReference>